<dbReference type="AlphaFoldDB" id="K1KJ12"/>
<dbReference type="InterPro" id="IPR016032">
    <property type="entry name" value="Sig_transdc_resp-reg_C-effctor"/>
</dbReference>
<evidence type="ECO:0000256" key="3">
    <source>
        <dbReference type="ARBA" id="ARBA00023125"/>
    </source>
</evidence>
<evidence type="ECO:0000259" key="6">
    <source>
        <dbReference type="PROSITE" id="PS50043"/>
    </source>
</evidence>
<keyword evidence="2" id="KW-0805">Transcription regulation</keyword>
<protein>
    <submittedName>
        <fullName evidence="8">Uncharacterized protein</fullName>
    </submittedName>
</protein>
<dbReference type="PANTHER" id="PTHR43214:SF41">
    <property type="entry name" value="NITRATE_NITRITE RESPONSE REGULATOR PROTEIN NARP"/>
    <property type="match status" value="1"/>
</dbReference>
<evidence type="ECO:0000313" key="9">
    <source>
        <dbReference type="Proteomes" id="UP000005835"/>
    </source>
</evidence>
<name>K1KJ12_9BURK</name>
<dbReference type="CDD" id="cd06170">
    <property type="entry name" value="LuxR_C_like"/>
    <property type="match status" value="1"/>
</dbReference>
<keyword evidence="4" id="KW-0804">Transcription</keyword>
<dbReference type="SMART" id="SM00421">
    <property type="entry name" value="HTH_LUXR"/>
    <property type="match status" value="1"/>
</dbReference>
<evidence type="ECO:0000256" key="4">
    <source>
        <dbReference type="ARBA" id="ARBA00023163"/>
    </source>
</evidence>
<dbReference type="GO" id="GO:0003677">
    <property type="term" value="F:DNA binding"/>
    <property type="evidence" value="ECO:0007669"/>
    <property type="project" value="UniProtKB-KW"/>
</dbReference>
<keyword evidence="1 5" id="KW-0597">Phosphoprotein</keyword>
<organism evidence="8 9">
    <name type="scientific">Sutterella wadsworthensis 2_1_59BFAA</name>
    <dbReference type="NCBI Taxonomy" id="742823"/>
    <lineage>
        <taxon>Bacteria</taxon>
        <taxon>Pseudomonadati</taxon>
        <taxon>Pseudomonadota</taxon>
        <taxon>Betaproteobacteria</taxon>
        <taxon>Burkholderiales</taxon>
        <taxon>Sutterellaceae</taxon>
        <taxon>Sutterella</taxon>
    </lineage>
</organism>
<dbReference type="Pfam" id="PF00072">
    <property type="entry name" value="Response_reg"/>
    <property type="match status" value="1"/>
</dbReference>
<gene>
    <name evidence="8" type="ORF">HMPREF9465_00582</name>
</gene>
<dbReference type="Gene3D" id="3.40.50.2300">
    <property type="match status" value="1"/>
</dbReference>
<dbReference type="EMBL" id="ADMG01000017">
    <property type="protein sequence ID" value="EKB31714.1"/>
    <property type="molecule type" value="Genomic_DNA"/>
</dbReference>
<dbReference type="InterPro" id="IPR039420">
    <property type="entry name" value="WalR-like"/>
</dbReference>
<dbReference type="GO" id="GO:0006355">
    <property type="term" value="P:regulation of DNA-templated transcription"/>
    <property type="evidence" value="ECO:0007669"/>
    <property type="project" value="InterPro"/>
</dbReference>
<comment type="caution">
    <text evidence="8">The sequence shown here is derived from an EMBL/GenBank/DDBJ whole genome shotgun (WGS) entry which is preliminary data.</text>
</comment>
<evidence type="ECO:0000256" key="1">
    <source>
        <dbReference type="ARBA" id="ARBA00022553"/>
    </source>
</evidence>
<dbReference type="CDD" id="cd17535">
    <property type="entry name" value="REC_NarL-like"/>
    <property type="match status" value="1"/>
</dbReference>
<dbReference type="PANTHER" id="PTHR43214">
    <property type="entry name" value="TWO-COMPONENT RESPONSE REGULATOR"/>
    <property type="match status" value="1"/>
</dbReference>
<dbReference type="InterPro" id="IPR058245">
    <property type="entry name" value="NreC/VraR/RcsB-like_REC"/>
</dbReference>
<dbReference type="STRING" id="742823.HMPREF9465_00582"/>
<dbReference type="eggNOG" id="COG2197">
    <property type="taxonomic scope" value="Bacteria"/>
</dbReference>
<dbReference type="PRINTS" id="PR00038">
    <property type="entry name" value="HTHLUXR"/>
</dbReference>
<feature type="domain" description="HTH luxR-type" evidence="6">
    <location>
        <begin position="170"/>
        <end position="239"/>
    </location>
</feature>
<dbReference type="Pfam" id="PF00196">
    <property type="entry name" value="GerE"/>
    <property type="match status" value="1"/>
</dbReference>
<dbReference type="PROSITE" id="PS50043">
    <property type="entry name" value="HTH_LUXR_2"/>
    <property type="match status" value="1"/>
</dbReference>
<dbReference type="InterPro" id="IPR000792">
    <property type="entry name" value="Tscrpt_reg_LuxR_C"/>
</dbReference>
<dbReference type="HOGENOM" id="CLU_000445_90_10_4"/>
<keyword evidence="9" id="KW-1185">Reference proteome</keyword>
<dbReference type="GO" id="GO:0000160">
    <property type="term" value="P:phosphorelay signal transduction system"/>
    <property type="evidence" value="ECO:0007669"/>
    <property type="project" value="InterPro"/>
</dbReference>
<evidence type="ECO:0000256" key="5">
    <source>
        <dbReference type="PROSITE-ProRule" id="PRU00169"/>
    </source>
</evidence>
<keyword evidence="3" id="KW-0238">DNA-binding</keyword>
<dbReference type="PROSITE" id="PS50110">
    <property type="entry name" value="RESPONSE_REGULATORY"/>
    <property type="match status" value="1"/>
</dbReference>
<dbReference type="InterPro" id="IPR001789">
    <property type="entry name" value="Sig_transdc_resp-reg_receiver"/>
</dbReference>
<evidence type="ECO:0000313" key="8">
    <source>
        <dbReference type="EMBL" id="EKB31714.1"/>
    </source>
</evidence>
<sequence>MFDSEFAKQPRLAAFESEPLSGLKKMTQSIRIILVDDHTLFRSGVKALLQRQPDFEVIGEASDGLEGVKLVEQLDPDVVLLDVDMPSMNGCEAMAQIHESHPGLAVLMLTVSEDCETLAECLRLGARGYLLKKIDQDYLLRAIRSAYNGESIIAPQMMTKFVNRFADPEPRNAQDMEMTALTRRERQTLAWLARGVSNKEIARAMNLAESTVKVHVQSCLRKLGLSSRVQAAIYAVEHGLDKELD</sequence>
<evidence type="ECO:0000256" key="2">
    <source>
        <dbReference type="ARBA" id="ARBA00023015"/>
    </source>
</evidence>
<dbReference type="SMART" id="SM00448">
    <property type="entry name" value="REC"/>
    <property type="match status" value="1"/>
</dbReference>
<dbReference type="PATRIC" id="fig|742823.3.peg.582"/>
<dbReference type="SUPFAM" id="SSF52172">
    <property type="entry name" value="CheY-like"/>
    <property type="match status" value="1"/>
</dbReference>
<feature type="domain" description="Response regulatory" evidence="7">
    <location>
        <begin position="31"/>
        <end position="147"/>
    </location>
</feature>
<dbReference type="Proteomes" id="UP000005835">
    <property type="component" value="Unassembled WGS sequence"/>
</dbReference>
<reference evidence="8 9" key="1">
    <citation type="submission" date="2012-05" db="EMBL/GenBank/DDBJ databases">
        <title>The Genome Sequence of Sutterella wadsworthensis 2_1_59BFAA.</title>
        <authorList>
            <consortium name="The Broad Institute Genome Sequencing Platform"/>
            <person name="Earl A."/>
            <person name="Ward D."/>
            <person name="Feldgarden M."/>
            <person name="Gevers D."/>
            <person name="Daigneault M."/>
            <person name="Strauss J."/>
            <person name="Allen-Vercoe E."/>
            <person name="Walker B."/>
            <person name="Young S.K."/>
            <person name="Zeng Q."/>
            <person name="Gargeya S."/>
            <person name="Fitzgerald M."/>
            <person name="Haas B."/>
            <person name="Abouelleil A."/>
            <person name="Alvarado L."/>
            <person name="Arachchi H.M."/>
            <person name="Berlin A.M."/>
            <person name="Chapman S.B."/>
            <person name="Goldberg J."/>
            <person name="Griggs A."/>
            <person name="Gujja S."/>
            <person name="Hansen M."/>
            <person name="Howarth C."/>
            <person name="Imamovic A."/>
            <person name="Larimer J."/>
            <person name="McCowen C."/>
            <person name="Montmayeur A."/>
            <person name="Murphy C."/>
            <person name="Neiman D."/>
            <person name="Pearson M."/>
            <person name="Priest M."/>
            <person name="Roberts A."/>
            <person name="Saif S."/>
            <person name="Shea T."/>
            <person name="Sisk P."/>
            <person name="Sykes S."/>
            <person name="Wortman J."/>
            <person name="Nusbaum C."/>
            <person name="Birren B."/>
        </authorList>
    </citation>
    <scope>NUCLEOTIDE SEQUENCE [LARGE SCALE GENOMIC DNA]</scope>
    <source>
        <strain evidence="8 9">2_1_59BFAA</strain>
    </source>
</reference>
<accession>K1KJ12</accession>
<evidence type="ECO:0000259" key="7">
    <source>
        <dbReference type="PROSITE" id="PS50110"/>
    </source>
</evidence>
<proteinExistence type="predicted"/>
<dbReference type="SUPFAM" id="SSF46894">
    <property type="entry name" value="C-terminal effector domain of the bipartite response regulators"/>
    <property type="match status" value="1"/>
</dbReference>
<dbReference type="InterPro" id="IPR011006">
    <property type="entry name" value="CheY-like_superfamily"/>
</dbReference>
<feature type="modified residue" description="4-aspartylphosphate" evidence="5">
    <location>
        <position position="82"/>
    </location>
</feature>